<dbReference type="SUPFAM" id="SSF53901">
    <property type="entry name" value="Thiolase-like"/>
    <property type="match status" value="2"/>
</dbReference>
<dbReference type="PANTHER" id="PTHR11712:SF320">
    <property type="entry name" value="BETA-KETOACYL SYNTHASE"/>
    <property type="match status" value="1"/>
</dbReference>
<dbReference type="InterPro" id="IPR014031">
    <property type="entry name" value="Ketoacyl_synth_C"/>
</dbReference>
<protein>
    <submittedName>
        <fullName evidence="5">Beta-ketoacyl synthase</fullName>
    </submittedName>
</protein>
<dbReference type="RefSeq" id="WP_228251423.1">
    <property type="nucleotide sequence ID" value="NZ_JAKHSK010000019.1"/>
</dbReference>
<dbReference type="Pfam" id="PF02801">
    <property type="entry name" value="Ketoacyl-synt_C"/>
    <property type="match status" value="1"/>
</dbReference>
<evidence type="ECO:0000256" key="3">
    <source>
        <dbReference type="RuleBase" id="RU003694"/>
    </source>
</evidence>
<proteinExistence type="inferred from homology"/>
<keyword evidence="2 3" id="KW-0808">Transferase</keyword>
<gene>
    <name evidence="5" type="ORF">L1967_13640</name>
</gene>
<evidence type="ECO:0000313" key="5">
    <source>
        <dbReference type="EMBL" id="MCL6219334.1"/>
    </source>
</evidence>
<comment type="caution">
    <text evidence="5">The sequence shown here is derived from an EMBL/GenBank/DDBJ whole genome shotgun (WGS) entry which is preliminary data.</text>
</comment>
<name>A0A9X2A354_9FLAO</name>
<dbReference type="AlphaFoldDB" id="A0A9X2A354"/>
<evidence type="ECO:0000313" key="6">
    <source>
        <dbReference type="Proteomes" id="UP001139521"/>
    </source>
</evidence>
<sequence>MKNLYLHEDCIISPLGCTTSENLKHLRSGTTGLQKFDKSEFLDTPICAGVVNSEVLAEAFSAIGDPKAFTKLEQMMLLAVHQILIKNPDLNRMETGLIVSTTKGNVHLLEDLGVFKKERLLLSNLGEIIKDFFGFGLKPIVVSNACISGGLALAVAKKMINAGKFNKAVVVGGDMLSKFIVTGFNSFQALSETACKPFSKDRNGINLGEAAAAMLVSDTPKKDSVTISLAGDASANDANHISGPSRTGEGLFKSIQNSLKEAGISSEAIKAVATHGTATLYNDEMEAIAITRSDLGATPLHSVKAYYGHTLGASALIESILCKHMMLNNEIYPSLHFNKLGVSKQINVVTAYQNSINLDYVLKTASGFGGCNLAMVFKKGGENE</sequence>
<evidence type="ECO:0000256" key="1">
    <source>
        <dbReference type="ARBA" id="ARBA00008467"/>
    </source>
</evidence>
<dbReference type="InterPro" id="IPR000794">
    <property type="entry name" value="Beta-ketoacyl_synthase"/>
</dbReference>
<dbReference type="InterPro" id="IPR014030">
    <property type="entry name" value="Ketoacyl_synth_N"/>
</dbReference>
<reference evidence="5" key="1">
    <citation type="submission" date="2022-01" db="EMBL/GenBank/DDBJ databases">
        <title>Genome sequencing of Zunongwangia sp. M21534 genome.</title>
        <authorList>
            <person name="Chen Y."/>
            <person name="Dong C."/>
            <person name="Shao Z."/>
        </authorList>
    </citation>
    <scope>NUCLEOTIDE SEQUENCE</scope>
    <source>
        <strain evidence="5">MCCC M21534</strain>
    </source>
</reference>
<keyword evidence="6" id="KW-1185">Reference proteome</keyword>
<dbReference type="GO" id="GO:0005829">
    <property type="term" value="C:cytosol"/>
    <property type="evidence" value="ECO:0007669"/>
    <property type="project" value="TreeGrafter"/>
</dbReference>
<evidence type="ECO:0000256" key="2">
    <source>
        <dbReference type="ARBA" id="ARBA00022679"/>
    </source>
</evidence>
<dbReference type="Gene3D" id="3.40.47.10">
    <property type="match status" value="2"/>
</dbReference>
<dbReference type="Proteomes" id="UP001139521">
    <property type="component" value="Unassembled WGS sequence"/>
</dbReference>
<dbReference type="PROSITE" id="PS52004">
    <property type="entry name" value="KS3_2"/>
    <property type="match status" value="1"/>
</dbReference>
<feature type="domain" description="Ketosynthase family 3 (KS3)" evidence="4">
    <location>
        <begin position="1"/>
        <end position="379"/>
    </location>
</feature>
<dbReference type="InterPro" id="IPR016039">
    <property type="entry name" value="Thiolase-like"/>
</dbReference>
<comment type="similarity">
    <text evidence="1 3">Belongs to the thiolase-like superfamily. Beta-ketoacyl-ACP synthases family.</text>
</comment>
<organism evidence="5 6">
    <name type="scientific">Zunongwangia pacifica</name>
    <dbReference type="NCBI Taxonomy" id="2911062"/>
    <lineage>
        <taxon>Bacteria</taxon>
        <taxon>Pseudomonadati</taxon>
        <taxon>Bacteroidota</taxon>
        <taxon>Flavobacteriia</taxon>
        <taxon>Flavobacteriales</taxon>
        <taxon>Flavobacteriaceae</taxon>
        <taxon>Zunongwangia</taxon>
    </lineage>
</organism>
<dbReference type="GO" id="GO:0004315">
    <property type="term" value="F:3-oxoacyl-[acyl-carrier-protein] synthase activity"/>
    <property type="evidence" value="ECO:0007669"/>
    <property type="project" value="TreeGrafter"/>
</dbReference>
<dbReference type="PANTHER" id="PTHR11712">
    <property type="entry name" value="POLYKETIDE SYNTHASE-RELATED"/>
    <property type="match status" value="1"/>
</dbReference>
<dbReference type="Pfam" id="PF00109">
    <property type="entry name" value="ketoacyl-synt"/>
    <property type="match status" value="1"/>
</dbReference>
<dbReference type="InterPro" id="IPR020841">
    <property type="entry name" value="PKS_Beta-ketoAc_synthase_dom"/>
</dbReference>
<dbReference type="EMBL" id="JAKHSK010000019">
    <property type="protein sequence ID" value="MCL6219334.1"/>
    <property type="molecule type" value="Genomic_DNA"/>
</dbReference>
<dbReference type="GO" id="GO:0006633">
    <property type="term" value="P:fatty acid biosynthetic process"/>
    <property type="evidence" value="ECO:0007669"/>
    <property type="project" value="TreeGrafter"/>
</dbReference>
<evidence type="ECO:0000259" key="4">
    <source>
        <dbReference type="PROSITE" id="PS52004"/>
    </source>
</evidence>
<accession>A0A9X2A354</accession>